<evidence type="ECO:0000256" key="1">
    <source>
        <dbReference type="SAM" id="MobiDB-lite"/>
    </source>
</evidence>
<keyword evidence="3" id="KW-1185">Reference proteome</keyword>
<organism evidence="2 3">
    <name type="scientific">Ralstonia nicotianae (strain ATCC BAA-1114 / GMI1000)</name>
    <name type="common">Ralstonia solanacearum</name>
    <dbReference type="NCBI Taxonomy" id="267608"/>
    <lineage>
        <taxon>Bacteria</taxon>
        <taxon>Pseudomonadati</taxon>
        <taxon>Pseudomonadota</taxon>
        <taxon>Betaproteobacteria</taxon>
        <taxon>Burkholderiales</taxon>
        <taxon>Burkholderiaceae</taxon>
        <taxon>Ralstonia</taxon>
        <taxon>Ralstonia solanacearum species complex</taxon>
    </lineage>
</organism>
<name>Q8XZB7_RALN1</name>
<evidence type="ECO:0000313" key="3">
    <source>
        <dbReference type="Proteomes" id="UP000001436"/>
    </source>
</evidence>
<dbReference type="EnsemblBacteria" id="CAD15187">
    <property type="protein sequence ID" value="CAD15187"/>
    <property type="gene ID" value="RSc1485"/>
</dbReference>
<dbReference type="Proteomes" id="UP000001436">
    <property type="component" value="Chromosome"/>
</dbReference>
<dbReference type="AlphaFoldDB" id="Q8XZB7"/>
<feature type="compositionally biased region" description="Acidic residues" evidence="1">
    <location>
        <begin position="26"/>
        <end position="35"/>
    </location>
</feature>
<reference evidence="2 3" key="1">
    <citation type="journal article" date="2002" name="Nature">
        <title>Genome sequence of the plant pathogen Ralstonia solanacearum.</title>
        <authorList>
            <person name="Salanoubat M."/>
            <person name="Genin S."/>
            <person name="Artiguenave F."/>
            <person name="Gouzy J."/>
            <person name="Mangenot S."/>
            <person name="Arlat M."/>
            <person name="Billault A."/>
            <person name="Brottier P."/>
            <person name="Camus J.C."/>
            <person name="Cattolico L."/>
            <person name="Chandler M."/>
            <person name="Choisne N."/>
            <person name="Claudel-Renard C."/>
            <person name="Cunnac S."/>
            <person name="Demange N."/>
            <person name="Gaspin C."/>
            <person name="Lavie M."/>
            <person name="Moisan A."/>
            <person name="Robert C."/>
            <person name="Saurin W."/>
            <person name="Schiex T."/>
            <person name="Siguier P."/>
            <person name="Thebault P."/>
            <person name="Whalen M."/>
            <person name="Wincker P."/>
            <person name="Levy M."/>
            <person name="Weissenbach J."/>
            <person name="Boucher C.A."/>
        </authorList>
    </citation>
    <scope>NUCLEOTIDE SEQUENCE [LARGE SCALE GENOMIC DNA]</scope>
    <source>
        <strain evidence="3">ATCC BAA-1114 / GMI1000</strain>
    </source>
</reference>
<sequence>MLDKGCDRVTDVTEESLGGEKKEIQPTEDETEADL</sequence>
<feature type="region of interest" description="Disordered" evidence="1">
    <location>
        <begin position="1"/>
        <end position="35"/>
    </location>
</feature>
<accession>Q8XZB7</accession>
<feature type="compositionally biased region" description="Basic and acidic residues" evidence="1">
    <location>
        <begin position="1"/>
        <end position="11"/>
    </location>
</feature>
<dbReference type="EMBL" id="AL646052">
    <property type="protein sequence ID" value="CAD15187.1"/>
    <property type="molecule type" value="Genomic_DNA"/>
</dbReference>
<dbReference type="STRING" id="267608.RSc1485"/>
<evidence type="ECO:0000313" key="2">
    <source>
        <dbReference type="EMBL" id="CAD15187.1"/>
    </source>
</evidence>
<dbReference type="HOGENOM" id="CLU_3366852_0_0_4"/>
<proteinExistence type="predicted"/>
<dbReference type="KEGG" id="rso:RSc1485"/>
<protein>
    <submittedName>
        <fullName evidence="2">Uncharacterized protein</fullName>
    </submittedName>
</protein>
<gene>
    <name evidence="2" type="ordered locus">RSc1485</name>
</gene>